<comment type="caution">
    <text evidence="1">The sequence shown here is derived from an EMBL/GenBank/DDBJ whole genome shotgun (WGS) entry which is preliminary data.</text>
</comment>
<sequence length="68" mass="7765">MGLRILINIFGPVMSEKQSRTCFQNQSPSKRKHTVRCERESTAPETLLSYRSRLISCNVSSTIHSYCS</sequence>
<proteinExistence type="predicted"/>
<gene>
    <name evidence="1" type="ORF">L2E82_27022</name>
</gene>
<organism evidence="1 2">
    <name type="scientific">Cichorium intybus</name>
    <name type="common">Chicory</name>
    <dbReference type="NCBI Taxonomy" id="13427"/>
    <lineage>
        <taxon>Eukaryota</taxon>
        <taxon>Viridiplantae</taxon>
        <taxon>Streptophyta</taxon>
        <taxon>Embryophyta</taxon>
        <taxon>Tracheophyta</taxon>
        <taxon>Spermatophyta</taxon>
        <taxon>Magnoliopsida</taxon>
        <taxon>eudicotyledons</taxon>
        <taxon>Gunneridae</taxon>
        <taxon>Pentapetalae</taxon>
        <taxon>asterids</taxon>
        <taxon>campanulids</taxon>
        <taxon>Asterales</taxon>
        <taxon>Asteraceae</taxon>
        <taxon>Cichorioideae</taxon>
        <taxon>Cichorieae</taxon>
        <taxon>Cichoriinae</taxon>
        <taxon>Cichorium</taxon>
    </lineage>
</organism>
<evidence type="ECO:0000313" key="1">
    <source>
        <dbReference type="EMBL" id="KAI3737028.1"/>
    </source>
</evidence>
<dbReference type="EMBL" id="CM042013">
    <property type="protein sequence ID" value="KAI3737028.1"/>
    <property type="molecule type" value="Genomic_DNA"/>
</dbReference>
<accession>A0ACB9CS77</accession>
<evidence type="ECO:0000313" key="2">
    <source>
        <dbReference type="Proteomes" id="UP001055811"/>
    </source>
</evidence>
<reference evidence="2" key="1">
    <citation type="journal article" date="2022" name="Mol. Ecol. Resour.">
        <title>The genomes of chicory, endive, great burdock and yacon provide insights into Asteraceae palaeo-polyploidization history and plant inulin production.</title>
        <authorList>
            <person name="Fan W."/>
            <person name="Wang S."/>
            <person name="Wang H."/>
            <person name="Wang A."/>
            <person name="Jiang F."/>
            <person name="Liu H."/>
            <person name="Zhao H."/>
            <person name="Xu D."/>
            <person name="Zhang Y."/>
        </authorList>
    </citation>
    <scope>NUCLEOTIDE SEQUENCE [LARGE SCALE GENOMIC DNA]</scope>
    <source>
        <strain evidence="2">cv. Punajuju</strain>
    </source>
</reference>
<dbReference type="Proteomes" id="UP001055811">
    <property type="component" value="Linkage Group LG05"/>
</dbReference>
<keyword evidence="2" id="KW-1185">Reference proteome</keyword>
<name>A0ACB9CS77_CICIN</name>
<reference evidence="1 2" key="2">
    <citation type="journal article" date="2022" name="Mol. Ecol. Resour.">
        <title>The genomes of chicory, endive, great burdock and yacon provide insights into Asteraceae paleo-polyploidization history and plant inulin production.</title>
        <authorList>
            <person name="Fan W."/>
            <person name="Wang S."/>
            <person name="Wang H."/>
            <person name="Wang A."/>
            <person name="Jiang F."/>
            <person name="Liu H."/>
            <person name="Zhao H."/>
            <person name="Xu D."/>
            <person name="Zhang Y."/>
        </authorList>
    </citation>
    <scope>NUCLEOTIDE SEQUENCE [LARGE SCALE GENOMIC DNA]</scope>
    <source>
        <strain evidence="2">cv. Punajuju</strain>
        <tissue evidence="1">Leaves</tissue>
    </source>
</reference>
<protein>
    <submittedName>
        <fullName evidence="1">Uncharacterized protein</fullName>
    </submittedName>
</protein>